<name>A0A2G2XIZ1_CAPBA</name>
<dbReference type="Proteomes" id="UP000224567">
    <property type="component" value="Unassembled WGS sequence"/>
</dbReference>
<reference evidence="2 3" key="1">
    <citation type="journal article" date="2017" name="Genome Biol.">
        <title>New reference genome sequences of hot pepper reveal the massive evolution of plant disease-resistance genes by retroduplication.</title>
        <authorList>
            <person name="Kim S."/>
            <person name="Park J."/>
            <person name="Yeom S.I."/>
            <person name="Kim Y.M."/>
            <person name="Seo E."/>
            <person name="Kim K.T."/>
            <person name="Kim M.S."/>
            <person name="Lee J.M."/>
            <person name="Cheong K."/>
            <person name="Shin H.S."/>
            <person name="Kim S.B."/>
            <person name="Han K."/>
            <person name="Lee J."/>
            <person name="Park M."/>
            <person name="Lee H.A."/>
            <person name="Lee H.Y."/>
            <person name="Lee Y."/>
            <person name="Oh S."/>
            <person name="Lee J.H."/>
            <person name="Choi E."/>
            <person name="Choi E."/>
            <person name="Lee S.E."/>
            <person name="Jeon J."/>
            <person name="Kim H."/>
            <person name="Choi G."/>
            <person name="Song H."/>
            <person name="Lee J."/>
            <person name="Lee S.C."/>
            <person name="Kwon J.K."/>
            <person name="Lee H.Y."/>
            <person name="Koo N."/>
            <person name="Hong Y."/>
            <person name="Kim R.W."/>
            <person name="Kang W.H."/>
            <person name="Huh J.H."/>
            <person name="Kang B.C."/>
            <person name="Yang T.J."/>
            <person name="Lee Y.H."/>
            <person name="Bennetzen J.L."/>
            <person name="Choi D."/>
        </authorList>
    </citation>
    <scope>NUCLEOTIDE SEQUENCE [LARGE SCALE GENOMIC DNA]</scope>
    <source>
        <strain evidence="3">cv. PBC81</strain>
    </source>
</reference>
<protein>
    <submittedName>
        <fullName evidence="2">Uncharacterized protein</fullName>
    </submittedName>
</protein>
<dbReference type="AlphaFoldDB" id="A0A2G2XIZ1"/>
<dbReference type="EMBL" id="MLFT02000002">
    <property type="protein sequence ID" value="PHT57462.1"/>
    <property type="molecule type" value="Genomic_DNA"/>
</dbReference>
<accession>A0A2G2XIZ1</accession>
<evidence type="ECO:0000313" key="3">
    <source>
        <dbReference type="Proteomes" id="UP000224567"/>
    </source>
</evidence>
<evidence type="ECO:0000313" key="2">
    <source>
        <dbReference type="EMBL" id="PHT57462.1"/>
    </source>
</evidence>
<proteinExistence type="predicted"/>
<comment type="caution">
    <text evidence="2">The sequence shown here is derived from an EMBL/GenBank/DDBJ whole genome shotgun (WGS) entry which is preliminary data.</text>
</comment>
<organism evidence="2 3">
    <name type="scientific">Capsicum baccatum</name>
    <name type="common">Peruvian pepper</name>
    <dbReference type="NCBI Taxonomy" id="33114"/>
    <lineage>
        <taxon>Eukaryota</taxon>
        <taxon>Viridiplantae</taxon>
        <taxon>Streptophyta</taxon>
        <taxon>Embryophyta</taxon>
        <taxon>Tracheophyta</taxon>
        <taxon>Spermatophyta</taxon>
        <taxon>Magnoliopsida</taxon>
        <taxon>eudicotyledons</taxon>
        <taxon>Gunneridae</taxon>
        <taxon>Pentapetalae</taxon>
        <taxon>asterids</taxon>
        <taxon>lamiids</taxon>
        <taxon>Solanales</taxon>
        <taxon>Solanaceae</taxon>
        <taxon>Solanoideae</taxon>
        <taxon>Capsiceae</taxon>
        <taxon>Capsicum</taxon>
    </lineage>
</organism>
<keyword evidence="3" id="KW-1185">Reference proteome</keyword>
<evidence type="ECO:0000256" key="1">
    <source>
        <dbReference type="SAM" id="MobiDB-lite"/>
    </source>
</evidence>
<reference evidence="3" key="2">
    <citation type="journal article" date="2017" name="J. Anim. Genet.">
        <title>Multiple reference genome sequences of hot pepper reveal the massive evolution of plant disease resistance genes by retroduplication.</title>
        <authorList>
            <person name="Kim S."/>
            <person name="Park J."/>
            <person name="Yeom S.-I."/>
            <person name="Kim Y.-M."/>
            <person name="Seo E."/>
            <person name="Kim K.-T."/>
            <person name="Kim M.-S."/>
            <person name="Lee J.M."/>
            <person name="Cheong K."/>
            <person name="Shin H.-S."/>
            <person name="Kim S.-B."/>
            <person name="Han K."/>
            <person name="Lee J."/>
            <person name="Park M."/>
            <person name="Lee H.-A."/>
            <person name="Lee H.-Y."/>
            <person name="Lee Y."/>
            <person name="Oh S."/>
            <person name="Lee J.H."/>
            <person name="Choi E."/>
            <person name="Choi E."/>
            <person name="Lee S.E."/>
            <person name="Jeon J."/>
            <person name="Kim H."/>
            <person name="Choi G."/>
            <person name="Song H."/>
            <person name="Lee J."/>
            <person name="Lee S.-C."/>
            <person name="Kwon J.-K."/>
            <person name="Lee H.-Y."/>
            <person name="Koo N."/>
            <person name="Hong Y."/>
            <person name="Kim R.W."/>
            <person name="Kang W.-H."/>
            <person name="Huh J.H."/>
            <person name="Kang B.-C."/>
            <person name="Yang T.-J."/>
            <person name="Lee Y.-H."/>
            <person name="Bennetzen J.L."/>
            <person name="Choi D."/>
        </authorList>
    </citation>
    <scope>NUCLEOTIDE SEQUENCE [LARGE SCALE GENOMIC DNA]</scope>
    <source>
        <strain evidence="3">cv. PBC81</strain>
    </source>
</reference>
<sequence>MNLSGTMHIERNTTVVKQATHPNPSTFVVHVTQKLDHYGSEQAMQQLLRCPASEYRNQGLKSFRGQPVTVAPAVESRKTITTAADHSSMTNVDSYDETITSLVNRYLSLPRTMITPRELPLTGRGSFASASNYASDIRLPADNVRYYPPMFAPHALSGHGYLHQHPGDKRGRSSSSVLPRYPFSGPPASRRRNYDTNYIIPQ</sequence>
<feature type="region of interest" description="Disordered" evidence="1">
    <location>
        <begin position="161"/>
        <end position="202"/>
    </location>
</feature>
<gene>
    <name evidence="2" type="ORF">CQW23_05948</name>
</gene>
<dbReference type="OrthoDB" id="1920894at2759"/>